<reference evidence="2 3" key="1">
    <citation type="submission" date="2017-11" db="EMBL/GenBank/DDBJ databases">
        <title>Bradyrhizobium forestalis sp. nov., an efficient nitrogen-fixing bacterium isolated from nodules of forest legume species in the Amazon.</title>
        <authorList>
            <person name="Costa E.M."/>
            <person name="Guimaraes A."/>
            <person name="Carvalho T.S."/>
            <person name="Rodrigues T.L."/>
            <person name="Ribeiro P.R.A."/>
            <person name="Lebbe L."/>
            <person name="Willems A."/>
            <person name="Moreira F.M.S."/>
        </authorList>
    </citation>
    <scope>NUCLEOTIDE SEQUENCE [LARGE SCALE GENOMIC DNA]</scope>
    <source>
        <strain evidence="2 3">INPA54B</strain>
    </source>
</reference>
<accession>A0A2M8R0R0</accession>
<keyword evidence="3" id="KW-1185">Reference proteome</keyword>
<evidence type="ECO:0000313" key="3">
    <source>
        <dbReference type="Proteomes" id="UP000231194"/>
    </source>
</evidence>
<dbReference type="EMBL" id="PGVG01000037">
    <property type="protein sequence ID" value="PJG51414.1"/>
    <property type="molecule type" value="Genomic_DNA"/>
</dbReference>
<organism evidence="2 3">
    <name type="scientific">Bradyrhizobium forestalis</name>
    <dbReference type="NCBI Taxonomy" id="1419263"/>
    <lineage>
        <taxon>Bacteria</taxon>
        <taxon>Pseudomonadati</taxon>
        <taxon>Pseudomonadota</taxon>
        <taxon>Alphaproteobacteria</taxon>
        <taxon>Hyphomicrobiales</taxon>
        <taxon>Nitrobacteraceae</taxon>
        <taxon>Bradyrhizobium</taxon>
    </lineage>
</organism>
<dbReference type="AlphaFoldDB" id="A0A2M8R0R0"/>
<dbReference type="OrthoDB" id="42441at2"/>
<evidence type="ECO:0000313" key="2">
    <source>
        <dbReference type="EMBL" id="PJG51414.1"/>
    </source>
</evidence>
<dbReference type="Pfam" id="PF09407">
    <property type="entry name" value="AbiEi_1"/>
    <property type="match status" value="1"/>
</dbReference>
<proteinExistence type="predicted"/>
<dbReference type="InterPro" id="IPR018547">
    <property type="entry name" value="AbiEi_C"/>
</dbReference>
<dbReference type="Proteomes" id="UP000231194">
    <property type="component" value="Unassembled WGS sequence"/>
</dbReference>
<comment type="caution">
    <text evidence="2">The sequence shown here is derived from an EMBL/GenBank/DDBJ whole genome shotgun (WGS) entry which is preliminary data.</text>
</comment>
<gene>
    <name evidence="2" type="ORF">CVM73_31065</name>
</gene>
<name>A0A2M8R0R0_9BRAD</name>
<sequence length="266" mass="28740">MISESRLSARDYLTRLAASGRYHFESGDAQKALGVSPAAAKLALNRLAKQRLIASPARGFYVIIPPEYQSLGSLPADQFIPALMKRLGLTYYAGLLTAAQYHGAAHQRPQEFQVMLAKSRRPLVSGAVRVAFFVRKDIAAIPTQSFNTPRGPVLVSTPEATAVDLVGYPSHIGGLDQAATVLGELAETINSEKLVTAAQTAPMPWAQRLGYLLTKAGAGDKAELLKSYVRQHARQTAVLSPTAPHDEAARDDDWKLIVNAEVEPEL</sequence>
<dbReference type="RefSeq" id="WP_100235569.1">
    <property type="nucleotide sequence ID" value="NZ_PGVG01000037.1"/>
</dbReference>
<protein>
    <recommendedName>
        <fullName evidence="1">AbiEi antitoxin C-terminal domain-containing protein</fullName>
    </recommendedName>
</protein>
<feature type="domain" description="AbiEi antitoxin C-terminal" evidence="1">
    <location>
        <begin position="74"/>
        <end position="214"/>
    </location>
</feature>
<evidence type="ECO:0000259" key="1">
    <source>
        <dbReference type="Pfam" id="PF09407"/>
    </source>
</evidence>